<sequence>MAEQYINSVHIEKLGHKIKEIRERGLQNIISKLDNGALFDNDLARSKELLNKLFKWFLFKPCTKEELVFTLLKRVLKSESGKSLIGKGKESITHELEQIHLYLDPKYLNLLEELLEIVNNCQPEYIVPPLQCDVPLSYRSGETESEFTPYLGTTATVVEGTFRKESSAEQQTGFQTPLDDSSTYRIQDNNFVPESSHFPNHNFEWQPLIEADRHVLNSVENSLINPPQPSSLLHSCEFFRDVLLHDFPAEIFLQRPKILLELFSLLNCGSSRITNAVLYCLSDLTTELQIRINHCIDASLRNFKLKHITDLSFPNTPLSATNRGSENEDVFSEIRDKFEKNDDVIVLQKNQIPTLKYCYLCITSIFKYLCAKHEVGKESKAKTNQIAINICLALLEKNLGLISLCLETQVGDQASSSLDLFKFISDIFISYGLALEHFRIESVSSDDNLKYRAIYLYLLHNCVNVLQKLVPISKRLTVLPRNLQTALANSLLDVTFSRLYPAVHGMILNYVQNFSMDEDKSHLNKYEEVKKICQGMSSTVKFLKEHKNLNAVENFRLANQALASVEFHKDFDFLKVYVDLCIEKYSHISDNSNIAALVEETTLSLLSHEMLDIKQEMYRLCHKTVVSYIGPKLNDTTGTVGSQVQFLLTSRTLVEIASHGLDSESYEIQKCALDILIYILKCKILVSESIWNKIIQALIPSLPIIACQVSKNCILSKSVASLVDPDIAKQSSLPTISMLKSNIEFLFLDDPCLREEAFSRICWLLSSQEKSRELLPGFNTLYDTSLAGICKIKKVLDVNKIRRTEHFYQPSSLHQVLEVINSCNVEPVIKRSALNQISVMMEDTLLHQIFLDSNGLNLVINVMKSSLTEKDYRDYPDSIIPVISVMKNLCLYNGIVREELSGNVEVFYFILRGLFLFFTEDRLKQDATILLFLLIFKDFIWGSPSRANFSLPKIVVENTNLPFICNSHWSVSEYTKCSLRDKIAEDRWCLSSIQIQWNAELFGGFDQLMKWEEIIYEDHSSVYNFVDLLKLTKYDLKCIKHSSINYCISIFLTNIQNATSHCTVVESIDLLTLYVNLYKLFSKFNESDGTDNILTHSWEKTFIRFLKILPSCEDDITVLKRIIQFLGVLVTHYAPLANDCWITSFLKDSSQCLLDILTVDDSTEDNIKAVAQELLKLIAVCVRQEQHYMDYYPPHQTTDRKSWIHIIKIIADNIKNSGRQHFYNLAYLDSLLSCLVHLTATLGWSENKAGSTLKDPLPQMILNLCELVRSFHSGKGPSAAVSVMGLSITRHVLLVLNHILAEVQNSKMKGWESCFFDDIDNNDPMYSFIALWASRDIVLRAASLQFFAGLTSSPRAAIEIVHEIKSENTSIWDLALRVLIDNTEASAVRENAAELLANLAAQSTPLGVDKSNCANFALKKSSTMTLFDIIDQYDFYSTLEIIFSELYIINISYKRVKNLDKKLTCYSESEQSWGSSTEESVNNLGVSTPSLVRAVGNLLYNLLLLNPDVSQKMQDQGLVKLFFRAMCNPCMSITNTRELSVYCDILEMDATICSVLIRLASYNTACLGTILHTKDCLNTLISLLNPTVFHMNLPQLIYLRNKLWTSIYNLLSTLIEFCSQSEDLLTDRSIEVVDILSGTITELGHSPFIESLCESISNLGTHDLQNSALNFLTCLLRVESIRHFTDRMRSKSIQSLLDNVKTTRSVILLDNKTSTKSAKSMKKSLETQKMNILEEIYFGKVFVKPDENVNDDIEVSIIESNDDGLISGAEICKILLFLYDLSNLKETNNYSKKKGLLTKALSSLLCISKEAKRYALDKNLVQCIIKQFRDFHIRLSLESVECLRKASDKKRICPMLKEVDDLVCLMTNFMVEDERVKVEAASINLADIIHKLWVWFLVQSGIGMLTNVLKMICTYTNGCDLACQTLPLTSPIPGGGPRKSSGVVSLLHAIIALINKQMEQISRTHDLNVLEISFNILHNACQSSLECRVLISKSNIFQSISRLHPAITKRQKPWERIELLWLDFLQSFTSHPEGQASIAKVSDVLDLVFSLTNSSKMKNKLMAMLVLRNISFYQSNKARLLSSADFLNVLLTKLTSGSEAEKNLVVIMMWALAANSQKAKNIFKSVHLDDKLQNILKHYQLIKNQDGFLKTEDIERMSYVLNILRDNNDKCR</sequence>
<dbReference type="InterPro" id="IPR030791">
    <property type="entry name" value="Rotatin"/>
</dbReference>
<dbReference type="PANTHER" id="PTHR31691">
    <property type="entry name" value="ROTATIN"/>
    <property type="match status" value="1"/>
</dbReference>
<dbReference type="GO" id="GO:0007099">
    <property type="term" value="P:centriole replication"/>
    <property type="evidence" value="ECO:0007669"/>
    <property type="project" value="TreeGrafter"/>
</dbReference>
<gene>
    <name evidence="2" type="ORF">PSYICH_LOCUS15435</name>
</gene>
<dbReference type="GO" id="GO:0010457">
    <property type="term" value="P:centriole-centriole cohesion"/>
    <property type="evidence" value="ECO:0007669"/>
    <property type="project" value="TreeGrafter"/>
</dbReference>
<dbReference type="GO" id="GO:0036064">
    <property type="term" value="C:ciliary basal body"/>
    <property type="evidence" value="ECO:0007669"/>
    <property type="project" value="InterPro"/>
</dbReference>
<accession>A0A9P0D6L9</accession>
<organism evidence="2 3">
    <name type="scientific">Psylliodes chrysocephalus</name>
    <dbReference type="NCBI Taxonomy" id="3402493"/>
    <lineage>
        <taxon>Eukaryota</taxon>
        <taxon>Metazoa</taxon>
        <taxon>Ecdysozoa</taxon>
        <taxon>Arthropoda</taxon>
        <taxon>Hexapoda</taxon>
        <taxon>Insecta</taxon>
        <taxon>Pterygota</taxon>
        <taxon>Neoptera</taxon>
        <taxon>Endopterygota</taxon>
        <taxon>Coleoptera</taxon>
        <taxon>Polyphaga</taxon>
        <taxon>Cucujiformia</taxon>
        <taxon>Chrysomeloidea</taxon>
        <taxon>Chrysomelidae</taxon>
        <taxon>Galerucinae</taxon>
        <taxon>Alticini</taxon>
        <taxon>Psylliodes</taxon>
    </lineage>
</organism>
<evidence type="ECO:0000313" key="2">
    <source>
        <dbReference type="EMBL" id="CAH1115172.1"/>
    </source>
</evidence>
<proteinExistence type="predicted"/>
<evidence type="ECO:0000313" key="3">
    <source>
        <dbReference type="Proteomes" id="UP001153636"/>
    </source>
</evidence>
<dbReference type="InterPro" id="IPR011989">
    <property type="entry name" value="ARM-like"/>
</dbReference>
<dbReference type="EMBL" id="OV651821">
    <property type="protein sequence ID" value="CAH1115172.1"/>
    <property type="molecule type" value="Genomic_DNA"/>
</dbReference>
<reference evidence="2" key="1">
    <citation type="submission" date="2022-01" db="EMBL/GenBank/DDBJ databases">
        <authorList>
            <person name="King R."/>
        </authorList>
    </citation>
    <scope>NUCLEOTIDE SEQUENCE</scope>
</reference>
<dbReference type="Pfam" id="PF14726">
    <property type="entry name" value="RTTN_N"/>
    <property type="match status" value="1"/>
</dbReference>
<feature type="domain" description="Rotatin N-terminal" evidence="1">
    <location>
        <begin position="20"/>
        <end position="115"/>
    </location>
</feature>
<evidence type="ECO:0000259" key="1">
    <source>
        <dbReference type="Pfam" id="PF14726"/>
    </source>
</evidence>
<name>A0A9P0D6L9_9CUCU</name>
<dbReference type="Gene3D" id="1.25.10.10">
    <property type="entry name" value="Leucine-rich Repeat Variant"/>
    <property type="match status" value="2"/>
</dbReference>
<dbReference type="PANTHER" id="PTHR31691:SF1">
    <property type="entry name" value="ROTATIN"/>
    <property type="match status" value="1"/>
</dbReference>
<dbReference type="OrthoDB" id="428850at2759"/>
<dbReference type="Proteomes" id="UP001153636">
    <property type="component" value="Chromosome 9"/>
</dbReference>
<dbReference type="SUPFAM" id="SSF48371">
    <property type="entry name" value="ARM repeat"/>
    <property type="match status" value="1"/>
</dbReference>
<dbReference type="GO" id="GO:0005814">
    <property type="term" value="C:centriole"/>
    <property type="evidence" value="ECO:0007669"/>
    <property type="project" value="TreeGrafter"/>
</dbReference>
<dbReference type="InterPro" id="IPR029249">
    <property type="entry name" value="Rotatin_N"/>
</dbReference>
<dbReference type="InterPro" id="IPR016024">
    <property type="entry name" value="ARM-type_fold"/>
</dbReference>
<protein>
    <recommendedName>
        <fullName evidence="1">Rotatin N-terminal domain-containing protein</fullName>
    </recommendedName>
</protein>
<dbReference type="GO" id="GO:0005813">
    <property type="term" value="C:centrosome"/>
    <property type="evidence" value="ECO:0007669"/>
    <property type="project" value="InterPro"/>
</dbReference>
<keyword evidence="3" id="KW-1185">Reference proteome</keyword>
<dbReference type="GO" id="GO:0032053">
    <property type="term" value="P:ciliary basal body organization"/>
    <property type="evidence" value="ECO:0007669"/>
    <property type="project" value="TreeGrafter"/>
</dbReference>